<evidence type="ECO:0000313" key="3">
    <source>
        <dbReference type="Proteomes" id="UP001152885"/>
    </source>
</evidence>
<protein>
    <submittedName>
        <fullName evidence="2">Uncharacterized protein</fullName>
    </submittedName>
</protein>
<feature type="compositionally biased region" description="Acidic residues" evidence="1">
    <location>
        <begin position="175"/>
        <end position="205"/>
    </location>
</feature>
<feature type="compositionally biased region" description="Low complexity" evidence="1">
    <location>
        <begin position="11"/>
        <end position="20"/>
    </location>
</feature>
<organism evidence="2 3">
    <name type="scientific">Candida verbasci</name>
    <dbReference type="NCBI Taxonomy" id="1227364"/>
    <lineage>
        <taxon>Eukaryota</taxon>
        <taxon>Fungi</taxon>
        <taxon>Dikarya</taxon>
        <taxon>Ascomycota</taxon>
        <taxon>Saccharomycotina</taxon>
        <taxon>Pichiomycetes</taxon>
        <taxon>Debaryomycetaceae</taxon>
        <taxon>Candida/Lodderomyces clade</taxon>
        <taxon>Candida</taxon>
    </lineage>
</organism>
<dbReference type="Proteomes" id="UP001152885">
    <property type="component" value="Unassembled WGS sequence"/>
</dbReference>
<feature type="region of interest" description="Disordered" evidence="1">
    <location>
        <begin position="122"/>
        <end position="300"/>
    </location>
</feature>
<sequence>MVKASSRRKSSSATNSSKKSGNLKELSTSPRPEPKILQRRNSSFASNSSPWFRRNSFLSSSMIQNEEYSVYESTNFYNPTSFNSSGKFSNYNIISLKESQGFIFNQDLFATPYQQIRSLANEKRIKSNNSPNRRKSSISHIKNDSNKCERRHTSYHPNRPLILHNINKNSSNDNAIDDDDEDEEGDEGVEGDEGDEGDEDDEDAEMHDANDNLLTQVNINEYMENEMDDNNDEDEDEDEDEDDDNGTHVTDVTDEIDDEEDEREAEDEDLIDDDGGEDDEDDEDDEDEYHEMNGYGGELSNRRYKVRVTEIIIDEKDSDIFPT</sequence>
<dbReference type="OrthoDB" id="4063176at2759"/>
<reference evidence="2" key="1">
    <citation type="submission" date="2022-12" db="EMBL/GenBank/DDBJ databases">
        <authorList>
            <person name="Brejova B."/>
        </authorList>
    </citation>
    <scope>NUCLEOTIDE SEQUENCE</scope>
</reference>
<proteinExistence type="predicted"/>
<keyword evidence="3" id="KW-1185">Reference proteome</keyword>
<evidence type="ECO:0000256" key="1">
    <source>
        <dbReference type="SAM" id="MobiDB-lite"/>
    </source>
</evidence>
<dbReference type="AlphaFoldDB" id="A0A9W4TSV0"/>
<evidence type="ECO:0000313" key="2">
    <source>
        <dbReference type="EMBL" id="CAI5756267.1"/>
    </source>
</evidence>
<accession>A0A9W4TSV0</accession>
<feature type="compositionally biased region" description="Basic and acidic residues" evidence="1">
    <location>
        <begin position="141"/>
        <end position="152"/>
    </location>
</feature>
<feature type="region of interest" description="Disordered" evidence="1">
    <location>
        <begin position="1"/>
        <end position="47"/>
    </location>
</feature>
<gene>
    <name evidence="2" type="ORF">CANVERA_P0783</name>
</gene>
<feature type="compositionally biased region" description="Basic residues" evidence="1">
    <location>
        <begin position="1"/>
        <end position="10"/>
    </location>
</feature>
<comment type="caution">
    <text evidence="2">The sequence shown here is derived from an EMBL/GenBank/DDBJ whole genome shotgun (WGS) entry which is preliminary data.</text>
</comment>
<feature type="compositionally biased region" description="Acidic residues" evidence="1">
    <location>
        <begin position="223"/>
        <end position="244"/>
    </location>
</feature>
<name>A0A9W4TSV0_9ASCO</name>
<dbReference type="EMBL" id="CANTUO010000001">
    <property type="protein sequence ID" value="CAI5756267.1"/>
    <property type="molecule type" value="Genomic_DNA"/>
</dbReference>
<feature type="compositionally biased region" description="Acidic residues" evidence="1">
    <location>
        <begin position="252"/>
        <end position="289"/>
    </location>
</feature>